<evidence type="ECO:0000256" key="2">
    <source>
        <dbReference type="PIRNR" id="PIRNR000915"/>
    </source>
</evidence>
<dbReference type="SUPFAM" id="SSF56784">
    <property type="entry name" value="HAD-like"/>
    <property type="match status" value="1"/>
</dbReference>
<keyword evidence="7" id="KW-1185">Reference proteome</keyword>
<dbReference type="GO" id="GO:0005737">
    <property type="term" value="C:cytoplasm"/>
    <property type="evidence" value="ECO:0007669"/>
    <property type="project" value="TreeGrafter"/>
</dbReference>
<keyword evidence="5" id="KW-0479">Metal-binding</keyword>
<dbReference type="Gene3D" id="3.40.50.1000">
    <property type="entry name" value="HAD superfamily/HAD-like"/>
    <property type="match status" value="2"/>
</dbReference>
<dbReference type="Pfam" id="PF13344">
    <property type="entry name" value="Hydrolase_6"/>
    <property type="match status" value="1"/>
</dbReference>
<dbReference type="Proteomes" id="UP001200034">
    <property type="component" value="Unassembled WGS sequence"/>
</dbReference>
<evidence type="ECO:0000256" key="5">
    <source>
        <dbReference type="PIRSR" id="PIRSR000915-3"/>
    </source>
</evidence>
<dbReference type="InterPro" id="IPR006349">
    <property type="entry name" value="PGP_euk"/>
</dbReference>
<evidence type="ECO:0000313" key="6">
    <source>
        <dbReference type="EMBL" id="KAH8372430.1"/>
    </source>
</evidence>
<evidence type="ECO:0000256" key="1">
    <source>
        <dbReference type="ARBA" id="ARBA00022801"/>
    </source>
</evidence>
<dbReference type="InterPro" id="IPR006357">
    <property type="entry name" value="HAD-SF_hydro_IIA"/>
</dbReference>
<dbReference type="GO" id="GO:0016791">
    <property type="term" value="F:phosphatase activity"/>
    <property type="evidence" value="ECO:0007669"/>
    <property type="project" value="InterPro"/>
</dbReference>
<feature type="binding site" evidence="5">
    <location>
        <position position="30"/>
    </location>
    <ligand>
        <name>Mg(2+)</name>
        <dbReference type="ChEBI" id="CHEBI:18420"/>
    </ligand>
</feature>
<dbReference type="InterPro" id="IPR023214">
    <property type="entry name" value="HAD_sf"/>
</dbReference>
<dbReference type="PIRSF" id="PIRSF000915">
    <property type="entry name" value="PGP-type_phosphatase"/>
    <property type="match status" value="1"/>
</dbReference>
<evidence type="ECO:0000313" key="7">
    <source>
        <dbReference type="Proteomes" id="UP001200034"/>
    </source>
</evidence>
<proteinExistence type="inferred from homology"/>
<gene>
    <name evidence="6" type="ORF">KR093_011585</name>
</gene>
<reference evidence="6" key="1">
    <citation type="journal article" date="2021" name="Mol. Ecol. Resour.">
        <title>Phylogenomic analyses of the genus Drosophila reveals genomic signals of climate adaptation.</title>
        <authorList>
            <person name="Li F."/>
            <person name="Rane R.V."/>
            <person name="Luria V."/>
            <person name="Xiong Z."/>
            <person name="Chen J."/>
            <person name="Li Z."/>
            <person name="Catullo R.A."/>
            <person name="Griffin P.C."/>
            <person name="Schiffer M."/>
            <person name="Pearce S."/>
            <person name="Lee S.F."/>
            <person name="McElroy K."/>
            <person name="Stocker A."/>
            <person name="Shirriffs J."/>
            <person name="Cockerell F."/>
            <person name="Coppin C."/>
            <person name="Sgro C.M."/>
            <person name="Karger A."/>
            <person name="Cain J.W."/>
            <person name="Weber J.A."/>
            <person name="Santpere G."/>
            <person name="Kirschner M.W."/>
            <person name="Hoffmann A.A."/>
            <person name="Oakeshott J.G."/>
            <person name="Zhang G."/>
        </authorList>
    </citation>
    <scope>NUCLEOTIDE SEQUENCE</scope>
    <source>
        <strain evidence="6">BGI-SZ-2011g</strain>
    </source>
</reference>
<keyword evidence="5" id="KW-0460">Magnesium</keyword>
<sequence length="307" mass="33778">MFKQTFTNLTQLPKQRVRQWLGTFETIICDADGVLWHFNKAIDGAPETFNLLKDSGRRMFIVTNNSSDESNALIKKARTFGIQLNDGHMATSAMSIAYYLANKKFKKKAYIVGEMGIKQELDKFDICSFMVKNEQGDKSMLQMAKEMKIEPDVGAVIVAKDDTFTVQTIIRACAYLLNKQVLFLGTCLDAAYPIGNNRMLVGAGAMIAAIKAISGRKPLILGKPNPLMFSEAINCGLINPETTLMIGDTLKTDILFAHNSGFQSMFVATGVNTVQDVEAARCSGTELGMAMVPDTFLPSLALLQEFV</sequence>
<dbReference type="AlphaFoldDB" id="A0AAD4K2J7"/>
<dbReference type="EMBL" id="JAJJHW010002585">
    <property type="protein sequence ID" value="KAH8372430.1"/>
    <property type="molecule type" value="Genomic_DNA"/>
</dbReference>
<accession>A0AAD4K2J7</accession>
<organism evidence="6 7">
    <name type="scientific">Drosophila rubida</name>
    <dbReference type="NCBI Taxonomy" id="30044"/>
    <lineage>
        <taxon>Eukaryota</taxon>
        <taxon>Metazoa</taxon>
        <taxon>Ecdysozoa</taxon>
        <taxon>Arthropoda</taxon>
        <taxon>Hexapoda</taxon>
        <taxon>Insecta</taxon>
        <taxon>Pterygota</taxon>
        <taxon>Neoptera</taxon>
        <taxon>Endopterygota</taxon>
        <taxon>Diptera</taxon>
        <taxon>Brachycera</taxon>
        <taxon>Muscomorpha</taxon>
        <taxon>Ephydroidea</taxon>
        <taxon>Drosophilidae</taxon>
        <taxon>Drosophila</taxon>
    </lineage>
</organism>
<feature type="active site" description="Nucleophile" evidence="3">
    <location>
        <position position="30"/>
    </location>
</feature>
<name>A0AAD4K2J7_9MUSC</name>
<dbReference type="Pfam" id="PF13242">
    <property type="entry name" value="Hydrolase_like"/>
    <property type="match status" value="1"/>
</dbReference>
<dbReference type="InterPro" id="IPR036412">
    <property type="entry name" value="HAD-like_sf"/>
</dbReference>
<keyword evidence="1 2" id="KW-0378">Hydrolase</keyword>
<comment type="similarity">
    <text evidence="2">Belongs to the HAD-like hydrolase superfamily.</text>
</comment>
<dbReference type="PANTHER" id="PTHR19288:SF93">
    <property type="entry name" value="FI11325P-RELATED"/>
    <property type="match status" value="1"/>
</dbReference>
<evidence type="ECO:0008006" key="8">
    <source>
        <dbReference type="Google" id="ProtNLM"/>
    </source>
</evidence>
<dbReference type="PANTHER" id="PTHR19288">
    <property type="entry name" value="4-NITROPHENYLPHOSPHATASE-RELATED"/>
    <property type="match status" value="1"/>
</dbReference>
<evidence type="ECO:0000256" key="3">
    <source>
        <dbReference type="PIRSR" id="PIRSR000915-1"/>
    </source>
</evidence>
<dbReference type="NCBIfam" id="TIGR01452">
    <property type="entry name" value="PGP_euk"/>
    <property type="match status" value="1"/>
</dbReference>
<feature type="active site" description="Proton donor" evidence="3">
    <location>
        <position position="32"/>
    </location>
</feature>
<dbReference type="NCBIfam" id="TIGR01460">
    <property type="entry name" value="HAD-SF-IIA"/>
    <property type="match status" value="1"/>
</dbReference>
<comment type="caution">
    <text evidence="6">The sequence shown here is derived from an EMBL/GenBank/DDBJ whole genome shotgun (WGS) entry which is preliminary data.</text>
</comment>
<evidence type="ECO:0000256" key="4">
    <source>
        <dbReference type="PIRSR" id="PIRSR000915-2"/>
    </source>
</evidence>
<feature type="binding site" evidence="5">
    <location>
        <position position="248"/>
    </location>
    <ligand>
        <name>Mg(2+)</name>
        <dbReference type="ChEBI" id="CHEBI:18420"/>
    </ligand>
</feature>
<feature type="binding site" evidence="4">
    <location>
        <position position="223"/>
    </location>
    <ligand>
        <name>substrate</name>
    </ligand>
</feature>
<feature type="binding site" evidence="5">
    <location>
        <position position="32"/>
    </location>
    <ligand>
        <name>Mg(2+)</name>
        <dbReference type="ChEBI" id="CHEBI:18420"/>
    </ligand>
</feature>
<protein>
    <recommendedName>
        <fullName evidence="8">4-nitrophenylphosphatase</fullName>
    </recommendedName>
</protein>
<dbReference type="GO" id="GO:0046872">
    <property type="term" value="F:metal ion binding"/>
    <property type="evidence" value="ECO:0007669"/>
    <property type="project" value="UniProtKB-KW"/>
</dbReference>
<comment type="cofactor">
    <cofactor evidence="5">
        <name>Mg(2+)</name>
        <dbReference type="ChEBI" id="CHEBI:18420"/>
    </cofactor>
    <text evidence="5">Divalent metal ions. Mg(2+) is the most effective.</text>
</comment>